<evidence type="ECO:0000256" key="1">
    <source>
        <dbReference type="ARBA" id="ARBA00004155"/>
    </source>
</evidence>
<dbReference type="PANTHER" id="PTHR23512">
    <property type="entry name" value="MAJOR FACILITATOR SUPERFAMILY DOMAIN-CONTAINING PROTEIN 1"/>
    <property type="match status" value="1"/>
</dbReference>
<feature type="transmembrane region" description="Helical" evidence="9">
    <location>
        <begin position="70"/>
        <end position="88"/>
    </location>
</feature>
<keyword evidence="3" id="KW-0813">Transport</keyword>
<evidence type="ECO:0000256" key="3">
    <source>
        <dbReference type="ARBA" id="ARBA00022448"/>
    </source>
</evidence>
<evidence type="ECO:0000256" key="5">
    <source>
        <dbReference type="ARBA" id="ARBA00022989"/>
    </source>
</evidence>
<evidence type="ECO:0000256" key="4">
    <source>
        <dbReference type="ARBA" id="ARBA00022692"/>
    </source>
</evidence>
<comment type="caution">
    <text evidence="10">The sequence shown here is derived from an EMBL/GenBank/DDBJ whole genome shotgun (WGS) entry which is preliminary data.</text>
</comment>
<feature type="region of interest" description="Disordered" evidence="8">
    <location>
        <begin position="1"/>
        <end position="56"/>
    </location>
</feature>
<dbReference type="InterPro" id="IPR052187">
    <property type="entry name" value="MFSD1"/>
</dbReference>
<evidence type="ECO:0000256" key="7">
    <source>
        <dbReference type="ARBA" id="ARBA00023228"/>
    </source>
</evidence>
<keyword evidence="7" id="KW-0458">Lysosome</keyword>
<evidence type="ECO:0000256" key="6">
    <source>
        <dbReference type="ARBA" id="ARBA00023136"/>
    </source>
</evidence>
<keyword evidence="5 9" id="KW-1133">Transmembrane helix</keyword>
<reference evidence="10 11" key="1">
    <citation type="journal article" date="2018" name="PLoS ONE">
        <title>The draft genome of Kipferlia bialata reveals reductive genome evolution in fornicate parasites.</title>
        <authorList>
            <person name="Tanifuji G."/>
            <person name="Takabayashi S."/>
            <person name="Kume K."/>
            <person name="Takagi M."/>
            <person name="Nakayama T."/>
            <person name="Kamikawa R."/>
            <person name="Inagaki Y."/>
            <person name="Hashimoto T."/>
        </authorList>
    </citation>
    <scope>NUCLEOTIDE SEQUENCE [LARGE SCALE GENOMIC DNA]</scope>
    <source>
        <strain evidence="10">NY0173</strain>
    </source>
</reference>
<protein>
    <submittedName>
        <fullName evidence="10">Uncharacterized protein</fullName>
    </submittedName>
</protein>
<feature type="compositionally biased region" description="Acidic residues" evidence="8">
    <location>
        <begin position="46"/>
        <end position="55"/>
    </location>
</feature>
<evidence type="ECO:0000256" key="9">
    <source>
        <dbReference type="SAM" id="Phobius"/>
    </source>
</evidence>
<evidence type="ECO:0000256" key="2">
    <source>
        <dbReference type="ARBA" id="ARBA00008335"/>
    </source>
</evidence>
<comment type="subcellular location">
    <subcellularLocation>
        <location evidence="1">Lysosome membrane</location>
        <topology evidence="1">Multi-pass membrane protein</topology>
    </subcellularLocation>
</comment>
<gene>
    <name evidence="10" type="ORF">KIPB_013807</name>
</gene>
<feature type="compositionally biased region" description="Basic and acidic residues" evidence="8">
    <location>
        <begin position="10"/>
        <end position="21"/>
    </location>
</feature>
<comment type="similarity">
    <text evidence="2">Belongs to the major facilitator superfamily.</text>
</comment>
<dbReference type="Proteomes" id="UP000265618">
    <property type="component" value="Unassembled WGS sequence"/>
</dbReference>
<name>A0A9K3D8C6_9EUKA</name>
<keyword evidence="11" id="KW-1185">Reference proteome</keyword>
<feature type="transmembrane region" description="Helical" evidence="9">
    <location>
        <begin position="123"/>
        <end position="143"/>
    </location>
</feature>
<keyword evidence="4 9" id="KW-0812">Transmembrane</keyword>
<dbReference type="GO" id="GO:0005765">
    <property type="term" value="C:lysosomal membrane"/>
    <property type="evidence" value="ECO:0007669"/>
    <property type="project" value="UniProtKB-SubCell"/>
</dbReference>
<feature type="compositionally biased region" description="Basic and acidic residues" evidence="8">
    <location>
        <begin position="33"/>
        <end position="45"/>
    </location>
</feature>
<evidence type="ECO:0000313" key="11">
    <source>
        <dbReference type="Proteomes" id="UP000265618"/>
    </source>
</evidence>
<dbReference type="AlphaFoldDB" id="A0A9K3D8C6"/>
<sequence>FFDGRGSKYQKQESKKGEFKSLLDNPTAEESESDKKQDSGWRGGEEGEEEEEEADEAMHFRDVLKLPKEIYVCALGITAYYATAFPFIEVASGLLRWRYGYDQATAASYASIIYAVGLVTSPVFGPIIIIISLSLSLSLYIYIFI</sequence>
<accession>A0A9K3D8C6</accession>
<organism evidence="10 11">
    <name type="scientific">Kipferlia bialata</name>
    <dbReference type="NCBI Taxonomy" id="797122"/>
    <lineage>
        <taxon>Eukaryota</taxon>
        <taxon>Metamonada</taxon>
        <taxon>Carpediemonas-like organisms</taxon>
        <taxon>Kipferlia</taxon>
    </lineage>
</organism>
<dbReference type="InterPro" id="IPR036259">
    <property type="entry name" value="MFS_trans_sf"/>
</dbReference>
<evidence type="ECO:0000256" key="8">
    <source>
        <dbReference type="SAM" id="MobiDB-lite"/>
    </source>
</evidence>
<evidence type="ECO:0000313" key="10">
    <source>
        <dbReference type="EMBL" id="GIQ90849.1"/>
    </source>
</evidence>
<dbReference type="PANTHER" id="PTHR23512:SF3">
    <property type="entry name" value="MAJOR FACILITATOR SUPERFAMILY DOMAIN-CONTAINING PROTEIN 1"/>
    <property type="match status" value="1"/>
</dbReference>
<keyword evidence="6 9" id="KW-0472">Membrane</keyword>
<dbReference type="EMBL" id="BDIP01006760">
    <property type="protein sequence ID" value="GIQ90849.1"/>
    <property type="molecule type" value="Genomic_DNA"/>
</dbReference>
<dbReference type="SUPFAM" id="SSF103473">
    <property type="entry name" value="MFS general substrate transporter"/>
    <property type="match status" value="1"/>
</dbReference>
<feature type="non-terminal residue" evidence="10">
    <location>
        <position position="145"/>
    </location>
</feature>
<proteinExistence type="inferred from homology"/>